<proteinExistence type="predicted"/>
<feature type="compositionally biased region" description="Basic and acidic residues" evidence="1">
    <location>
        <begin position="1"/>
        <end position="11"/>
    </location>
</feature>
<feature type="region of interest" description="Disordered" evidence="1">
    <location>
        <begin position="1"/>
        <end position="23"/>
    </location>
</feature>
<sequence length="644" mass="75736">MGFEYETRDEQMSSPRKRAKLGNEVDDSKYQELNDFDEFDKLLQTLRIKENELENEERVVQCLQFCHKTQDLIENCISFLDKSYGFVAPVSKRFQESYRNVFDGNTETDADFRSLSKDAGVYLIESFPCNSFDAIDQKTVFNFIYGIDPRMRYYSKVPQKRYSVHDYLVHKAGRQGNLDVLRHFVANGYNILNAQDRNMILFQKVAENGHLHVLQYLKDEYNFFYGLCCSSYGAAKGGHIHILNWLRNQECLTNENEYFVKSFCGAAMKTGNLEVIKWMRNSNIGNLSDFKIWCALCSNSLEVVRYCHSLDSSMDHVTEHMIVSTGKIDIVKFFLENDFHLTNECIQTAALNEDIHIIKYLLEEGFDLELDHSELENYFELIKLQFEVLATWRRSSIKKCLRKEGYNFNVDMLRYLCDNDCPWGKIRTSELIKLKLKQIQLLECIIENKMNTRRALFQEVFQEKWMEGINYMLSKSEESDWPSLGFACSFFKNVEDLIYLRSKGMAWHSSDITYITATKNFDVLKLFVTQAGPEAIQNHDMMEIAYHFNYNLEVLQYLFEIGCPFKFRGIDTFNFKGGVEVLSFLHVHFGLDFNENIFTTTLHRFANFPNEEWREILHFLLKIKCPQESTIDRRLSPILRNYLL</sequence>
<evidence type="ECO:0000313" key="2">
    <source>
        <dbReference type="EMBL" id="GFH56106.1"/>
    </source>
</evidence>
<dbReference type="AlphaFoldDB" id="A0AAD3D3J5"/>
<name>A0AAD3D3J5_9STRA</name>
<dbReference type="InterPro" id="IPR052050">
    <property type="entry name" value="SecEffector_AnkRepeat"/>
</dbReference>
<organism evidence="2 3">
    <name type="scientific">Chaetoceros tenuissimus</name>
    <dbReference type="NCBI Taxonomy" id="426638"/>
    <lineage>
        <taxon>Eukaryota</taxon>
        <taxon>Sar</taxon>
        <taxon>Stramenopiles</taxon>
        <taxon>Ochrophyta</taxon>
        <taxon>Bacillariophyta</taxon>
        <taxon>Coscinodiscophyceae</taxon>
        <taxon>Chaetocerotophycidae</taxon>
        <taxon>Chaetocerotales</taxon>
        <taxon>Chaetocerotaceae</taxon>
        <taxon>Chaetoceros</taxon>
    </lineage>
</organism>
<evidence type="ECO:0008006" key="4">
    <source>
        <dbReference type="Google" id="ProtNLM"/>
    </source>
</evidence>
<evidence type="ECO:0000313" key="3">
    <source>
        <dbReference type="Proteomes" id="UP001054902"/>
    </source>
</evidence>
<dbReference type="SUPFAM" id="SSF48403">
    <property type="entry name" value="Ankyrin repeat"/>
    <property type="match status" value="1"/>
</dbReference>
<dbReference type="EMBL" id="BLLK01000051">
    <property type="protein sequence ID" value="GFH56106.1"/>
    <property type="molecule type" value="Genomic_DNA"/>
</dbReference>
<dbReference type="Gene3D" id="1.25.40.20">
    <property type="entry name" value="Ankyrin repeat-containing domain"/>
    <property type="match status" value="1"/>
</dbReference>
<protein>
    <recommendedName>
        <fullName evidence="4">Ankyrin repeat protein</fullName>
    </recommendedName>
</protein>
<dbReference type="PANTHER" id="PTHR46586:SF3">
    <property type="entry name" value="ANKYRIN REPEAT-CONTAINING PROTEIN"/>
    <property type="match status" value="1"/>
</dbReference>
<evidence type="ECO:0000256" key="1">
    <source>
        <dbReference type="SAM" id="MobiDB-lite"/>
    </source>
</evidence>
<comment type="caution">
    <text evidence="2">The sequence shown here is derived from an EMBL/GenBank/DDBJ whole genome shotgun (WGS) entry which is preliminary data.</text>
</comment>
<reference evidence="2 3" key="1">
    <citation type="journal article" date="2021" name="Sci. Rep.">
        <title>The genome of the diatom Chaetoceros tenuissimus carries an ancient integrated fragment of an extant virus.</title>
        <authorList>
            <person name="Hongo Y."/>
            <person name="Kimura K."/>
            <person name="Takaki Y."/>
            <person name="Yoshida Y."/>
            <person name="Baba S."/>
            <person name="Kobayashi G."/>
            <person name="Nagasaki K."/>
            <person name="Hano T."/>
            <person name="Tomaru Y."/>
        </authorList>
    </citation>
    <scope>NUCLEOTIDE SEQUENCE [LARGE SCALE GENOMIC DNA]</scope>
    <source>
        <strain evidence="2 3">NIES-3715</strain>
    </source>
</reference>
<keyword evidence="3" id="KW-1185">Reference proteome</keyword>
<accession>A0AAD3D3J5</accession>
<gene>
    <name evidence="2" type="ORF">CTEN210_12582</name>
</gene>
<dbReference type="InterPro" id="IPR036770">
    <property type="entry name" value="Ankyrin_rpt-contain_sf"/>
</dbReference>
<dbReference type="Proteomes" id="UP001054902">
    <property type="component" value="Unassembled WGS sequence"/>
</dbReference>
<dbReference type="PANTHER" id="PTHR46586">
    <property type="entry name" value="ANKYRIN REPEAT-CONTAINING PROTEIN"/>
    <property type="match status" value="1"/>
</dbReference>